<dbReference type="InterPro" id="IPR020103">
    <property type="entry name" value="PsdUridine_synth_cat_dom_sf"/>
</dbReference>
<dbReference type="PIRSF" id="PIRSF001430">
    <property type="entry name" value="tRNA_psdUrid_synth"/>
    <property type="match status" value="1"/>
</dbReference>
<dbReference type="GO" id="GO:0160147">
    <property type="term" value="F:tRNA pseudouridine(38-40) synthase activity"/>
    <property type="evidence" value="ECO:0007669"/>
    <property type="project" value="UniProtKB-EC"/>
</dbReference>
<dbReference type="FunFam" id="3.30.70.580:FF:000001">
    <property type="entry name" value="tRNA pseudouridine synthase A"/>
    <property type="match status" value="1"/>
</dbReference>
<dbReference type="GO" id="GO:0031119">
    <property type="term" value="P:tRNA pseudouridine synthesis"/>
    <property type="evidence" value="ECO:0007669"/>
    <property type="project" value="UniProtKB-UniRule"/>
</dbReference>
<comment type="caution">
    <text evidence="9">The sequence shown here is derived from an EMBL/GenBank/DDBJ whole genome shotgun (WGS) entry which is preliminary data.</text>
</comment>
<keyword evidence="10" id="KW-1185">Reference proteome</keyword>
<dbReference type="Proteomes" id="UP000253090">
    <property type="component" value="Unassembled WGS sequence"/>
</dbReference>
<dbReference type="EC" id="5.4.99.12" evidence="4"/>
<dbReference type="Gene3D" id="3.30.70.660">
    <property type="entry name" value="Pseudouridine synthase I, catalytic domain, C-terminal subdomain"/>
    <property type="match status" value="1"/>
</dbReference>
<evidence type="ECO:0000256" key="2">
    <source>
        <dbReference type="ARBA" id="ARBA00022694"/>
    </source>
</evidence>
<dbReference type="InterPro" id="IPR020094">
    <property type="entry name" value="TruA/RsuA/RluB/E/F_N"/>
</dbReference>
<dbReference type="PANTHER" id="PTHR11142:SF0">
    <property type="entry name" value="TRNA PSEUDOURIDINE SYNTHASE-LIKE 1"/>
    <property type="match status" value="1"/>
</dbReference>
<evidence type="ECO:0000256" key="6">
    <source>
        <dbReference type="PIRSR" id="PIRSR001430-2"/>
    </source>
</evidence>
<feature type="active site" description="Nucleophile" evidence="4 5">
    <location>
        <position position="52"/>
    </location>
</feature>
<proteinExistence type="inferred from homology"/>
<dbReference type="SUPFAM" id="SSF55120">
    <property type="entry name" value="Pseudouridine synthase"/>
    <property type="match status" value="1"/>
</dbReference>
<dbReference type="Pfam" id="PF01416">
    <property type="entry name" value="PseudoU_synth_1"/>
    <property type="match status" value="2"/>
</dbReference>
<evidence type="ECO:0000256" key="4">
    <source>
        <dbReference type="HAMAP-Rule" id="MF_00171"/>
    </source>
</evidence>
<dbReference type="OrthoDB" id="9811823at2"/>
<dbReference type="HAMAP" id="MF_00171">
    <property type="entry name" value="TruA"/>
    <property type="match status" value="1"/>
</dbReference>
<evidence type="ECO:0000259" key="8">
    <source>
        <dbReference type="Pfam" id="PF01416"/>
    </source>
</evidence>
<name>A0A369AX43_9BACL</name>
<feature type="domain" description="Pseudouridine synthase I TruA alpha/beta" evidence="8">
    <location>
        <begin position="8"/>
        <end position="102"/>
    </location>
</feature>
<dbReference type="NCBIfam" id="TIGR00071">
    <property type="entry name" value="hisT_truA"/>
    <property type="match status" value="1"/>
</dbReference>
<keyword evidence="3 4" id="KW-0413">Isomerase</keyword>
<dbReference type="GO" id="GO:0003723">
    <property type="term" value="F:RNA binding"/>
    <property type="evidence" value="ECO:0007669"/>
    <property type="project" value="InterPro"/>
</dbReference>
<dbReference type="EMBL" id="QPJW01000018">
    <property type="protein sequence ID" value="RCX13962.1"/>
    <property type="molecule type" value="Genomic_DNA"/>
</dbReference>
<sequence length="272" mass="30751">MRNLLMTISYDGTHYFGFQTQPDGNTIQDHLEAVISQLTGEKVKIHGSGRTDAGVHARGQTFHFLTSSQIPVERWRHALNGRLPSDIRITDAVEVPLEFHSRRYAKRKTYRYSINGNRVFDVFYRQFQLHHPGVLDVQAMRVGLAYLIGTHDYTSFASRHSTKQSHVRTIYEARIEVECGTEGAGTHEQGIIHIYVTGNGFLQHMVRIIVGTLLQVGEGKRAPKDMKSILEAKDRAAAGPTAESKGLMLWKVEYDEVPEIPDITKISQDMSF</sequence>
<dbReference type="CDD" id="cd02570">
    <property type="entry name" value="PseudoU_synth_EcTruA"/>
    <property type="match status" value="1"/>
</dbReference>
<evidence type="ECO:0000256" key="5">
    <source>
        <dbReference type="PIRSR" id="PIRSR001430-1"/>
    </source>
</evidence>
<evidence type="ECO:0000313" key="9">
    <source>
        <dbReference type="EMBL" id="RCX13962.1"/>
    </source>
</evidence>
<dbReference type="AlphaFoldDB" id="A0A369AX43"/>
<accession>A0A369AX43</accession>
<gene>
    <name evidence="4" type="primary">truA</name>
    <name evidence="9" type="ORF">DFP94_11814</name>
</gene>
<comment type="caution">
    <text evidence="4">Lacks conserved residue(s) required for the propagation of feature annotation.</text>
</comment>
<feature type="domain" description="Pseudouridine synthase I TruA alpha/beta" evidence="8">
    <location>
        <begin position="146"/>
        <end position="255"/>
    </location>
</feature>
<dbReference type="PANTHER" id="PTHR11142">
    <property type="entry name" value="PSEUDOURIDYLATE SYNTHASE"/>
    <property type="match status" value="1"/>
</dbReference>
<protein>
    <recommendedName>
        <fullName evidence="4">tRNA pseudouridine synthase A</fullName>
        <ecNumber evidence="4">5.4.99.12</ecNumber>
    </recommendedName>
    <alternativeName>
        <fullName evidence="4">tRNA pseudouridine(38-40) synthase</fullName>
    </alternativeName>
    <alternativeName>
        <fullName evidence="4">tRNA pseudouridylate synthase I</fullName>
    </alternativeName>
    <alternativeName>
        <fullName evidence="4">tRNA-uridine isomerase I</fullName>
    </alternativeName>
</protein>
<dbReference type="InterPro" id="IPR020095">
    <property type="entry name" value="PsdUridine_synth_TruA_C"/>
</dbReference>
<evidence type="ECO:0000256" key="1">
    <source>
        <dbReference type="ARBA" id="ARBA00009375"/>
    </source>
</evidence>
<dbReference type="InterPro" id="IPR001406">
    <property type="entry name" value="PsdUridine_synth_TruA"/>
</dbReference>
<keyword evidence="2 4" id="KW-0819">tRNA processing</keyword>
<comment type="similarity">
    <text evidence="1 4 7">Belongs to the tRNA pseudouridine synthase TruA family.</text>
</comment>
<comment type="catalytic activity">
    <reaction evidence="4 7">
        <text>uridine(38/39/40) in tRNA = pseudouridine(38/39/40) in tRNA</text>
        <dbReference type="Rhea" id="RHEA:22376"/>
        <dbReference type="Rhea" id="RHEA-COMP:10085"/>
        <dbReference type="Rhea" id="RHEA-COMP:10087"/>
        <dbReference type="ChEBI" id="CHEBI:65314"/>
        <dbReference type="ChEBI" id="CHEBI:65315"/>
        <dbReference type="EC" id="5.4.99.12"/>
    </reaction>
</comment>
<organism evidence="9 10">
    <name type="scientific">Fontibacillus phaseoli</name>
    <dbReference type="NCBI Taxonomy" id="1416533"/>
    <lineage>
        <taxon>Bacteria</taxon>
        <taxon>Bacillati</taxon>
        <taxon>Bacillota</taxon>
        <taxon>Bacilli</taxon>
        <taxon>Bacillales</taxon>
        <taxon>Paenibacillaceae</taxon>
        <taxon>Fontibacillus</taxon>
    </lineage>
</organism>
<evidence type="ECO:0000256" key="3">
    <source>
        <dbReference type="ARBA" id="ARBA00023235"/>
    </source>
</evidence>
<feature type="binding site" evidence="4 6">
    <location>
        <position position="110"/>
    </location>
    <ligand>
        <name>substrate</name>
    </ligand>
</feature>
<reference evidence="9 10" key="1">
    <citation type="submission" date="2018-07" db="EMBL/GenBank/DDBJ databases">
        <title>Genomic Encyclopedia of Type Strains, Phase III (KMG-III): the genomes of soil and plant-associated and newly described type strains.</title>
        <authorList>
            <person name="Whitman W."/>
        </authorList>
    </citation>
    <scope>NUCLEOTIDE SEQUENCE [LARGE SCALE GENOMIC DNA]</scope>
    <source>
        <strain evidence="9 10">CECT 8333</strain>
    </source>
</reference>
<dbReference type="RefSeq" id="WP_114498951.1">
    <property type="nucleotide sequence ID" value="NZ_QPJW01000018.1"/>
</dbReference>
<comment type="function">
    <text evidence="4">Formation of pseudouridine at positions 38, 39 and 40 in the anticodon stem and loop of transfer RNAs.</text>
</comment>
<comment type="subunit">
    <text evidence="4">Homodimer.</text>
</comment>
<evidence type="ECO:0000256" key="7">
    <source>
        <dbReference type="RuleBase" id="RU003792"/>
    </source>
</evidence>
<dbReference type="Gene3D" id="3.30.70.580">
    <property type="entry name" value="Pseudouridine synthase I, catalytic domain, N-terminal subdomain"/>
    <property type="match status" value="1"/>
</dbReference>
<evidence type="ECO:0000313" key="10">
    <source>
        <dbReference type="Proteomes" id="UP000253090"/>
    </source>
</evidence>
<dbReference type="InterPro" id="IPR020097">
    <property type="entry name" value="PsdUridine_synth_TruA_a/b_dom"/>
</dbReference>